<keyword evidence="2" id="KW-0812">Transmembrane</keyword>
<reference evidence="3 4" key="1">
    <citation type="submission" date="2015-09" db="EMBL/GenBank/DDBJ databases">
        <title>Trachymyrmex cornetzi WGS genome.</title>
        <authorList>
            <person name="Nygaard S."/>
            <person name="Hu H."/>
            <person name="Boomsma J."/>
            <person name="Zhang G."/>
        </authorList>
    </citation>
    <scope>NUCLEOTIDE SEQUENCE [LARGE SCALE GENOMIC DNA]</scope>
    <source>
        <strain evidence="3">Tcor2-1</strain>
        <tissue evidence="3">Whole body</tissue>
    </source>
</reference>
<dbReference type="Pfam" id="PF24664">
    <property type="entry name" value="Monjiviricetes_fusion"/>
    <property type="match status" value="1"/>
</dbReference>
<evidence type="ECO:0008006" key="5">
    <source>
        <dbReference type="Google" id="ProtNLM"/>
    </source>
</evidence>
<evidence type="ECO:0000256" key="2">
    <source>
        <dbReference type="SAM" id="Phobius"/>
    </source>
</evidence>
<feature type="region of interest" description="Disordered" evidence="1">
    <location>
        <begin position="548"/>
        <end position="583"/>
    </location>
</feature>
<accession>A0A151JAX0</accession>
<feature type="transmembrane region" description="Helical" evidence="2">
    <location>
        <begin position="484"/>
        <end position="508"/>
    </location>
</feature>
<organism evidence="3 4">
    <name type="scientific">Trachymyrmex cornetzi</name>
    <dbReference type="NCBI Taxonomy" id="471704"/>
    <lineage>
        <taxon>Eukaryota</taxon>
        <taxon>Metazoa</taxon>
        <taxon>Ecdysozoa</taxon>
        <taxon>Arthropoda</taxon>
        <taxon>Hexapoda</taxon>
        <taxon>Insecta</taxon>
        <taxon>Pterygota</taxon>
        <taxon>Neoptera</taxon>
        <taxon>Endopterygota</taxon>
        <taxon>Hymenoptera</taxon>
        <taxon>Apocrita</taxon>
        <taxon>Aculeata</taxon>
        <taxon>Formicoidea</taxon>
        <taxon>Formicidae</taxon>
        <taxon>Myrmicinae</taxon>
        <taxon>Trachymyrmex</taxon>
    </lineage>
</organism>
<evidence type="ECO:0000313" key="3">
    <source>
        <dbReference type="EMBL" id="KYN22230.1"/>
    </source>
</evidence>
<sequence>MQLSDYNKTPAIQCKVEIDRMINYCGMHSHVLIVHNGKREYIQEIGKSACRRLHETGTITLANAVLDLIKENATNFRSVTLAGSTSPDGKCIGAQYTDGYGSWKNVVVQASIRITIRKTELPIKQTTGHIILPSRASCRATNRYCLDNDGSETYWEPVPIDHCHFDRYDILYEGLATKLSPKEHQNSPTIYTVTTQETTFALTKIADFDICGYKLSQTEHPKLFILQTTKERKFKTRARISVDNLDIFLYVNSKFVYVEKHIKTQLTQLYRDIMEQKCALEKQVLQNALTLASIAPDETAHRIMKEPGYTAVVSGEVLHLIKCVPVECKLRHTSQCYNELPVTHNNASMFLQPRFRIITRTGTVRDCNEILPVMYKIHGTWIRLAPKPMEGLSPATIQPLTRPTWHYTSSSSLATSGIYNPEDLERLRSHIMFPVERPSMLNTIARGAMGNEIPAGSISMINLLDEASINKIAESAGKRVWRGFVTFGSASAGVLAIFIIIRVIKLIIDTAIHGYALHSIYGWSMHLVGAVWSSVTNLLLHLGRNSNTGAERQPSASFTEPLSPSTSENQHPGPVHPSEKIVESGLKRDKAFYTYSELKKYLDDNKENSVNKTPRSE</sequence>
<dbReference type="STRING" id="471704.A0A151JAX0"/>
<keyword evidence="4" id="KW-1185">Reference proteome</keyword>
<feature type="transmembrane region" description="Helical" evidence="2">
    <location>
        <begin position="520"/>
        <end position="540"/>
    </location>
</feature>
<dbReference type="AlphaFoldDB" id="A0A151JAX0"/>
<dbReference type="EMBL" id="KQ979220">
    <property type="protein sequence ID" value="KYN22230.1"/>
    <property type="molecule type" value="Genomic_DNA"/>
</dbReference>
<keyword evidence="2" id="KW-1133">Transmembrane helix</keyword>
<name>A0A151JAX0_9HYME</name>
<evidence type="ECO:0000256" key="1">
    <source>
        <dbReference type="SAM" id="MobiDB-lite"/>
    </source>
</evidence>
<keyword evidence="2" id="KW-0472">Membrane</keyword>
<proteinExistence type="predicted"/>
<feature type="compositionally biased region" description="Polar residues" evidence="1">
    <location>
        <begin position="548"/>
        <end position="570"/>
    </location>
</feature>
<protein>
    <recommendedName>
        <fullName evidence="5">Glycoprotein</fullName>
    </recommendedName>
</protein>
<gene>
    <name evidence="3" type="ORF">ALC57_05377</name>
</gene>
<evidence type="ECO:0000313" key="4">
    <source>
        <dbReference type="Proteomes" id="UP000078492"/>
    </source>
</evidence>
<dbReference type="Proteomes" id="UP000078492">
    <property type="component" value="Unassembled WGS sequence"/>
</dbReference>